<feature type="transmembrane region" description="Helical" evidence="3">
    <location>
        <begin position="281"/>
        <end position="300"/>
    </location>
</feature>
<feature type="non-terminal residue" evidence="6">
    <location>
        <position position="367"/>
    </location>
</feature>
<dbReference type="OrthoDB" id="6499973at2759"/>
<feature type="transmembrane region" description="Helical" evidence="3">
    <location>
        <begin position="169"/>
        <end position="191"/>
    </location>
</feature>
<comment type="similarity">
    <text evidence="2">Belongs to the major facilitator superfamily. Monocarboxylate porter (TC 2.A.1.13) family.</text>
</comment>
<feature type="transmembrane region" description="Helical" evidence="3">
    <location>
        <begin position="138"/>
        <end position="157"/>
    </location>
</feature>
<dbReference type="PANTHER" id="PTHR11360:SF234">
    <property type="entry name" value="MFS-TYPE TRANSPORTER DBAD-RELATED"/>
    <property type="match status" value="1"/>
</dbReference>
<dbReference type="Gene3D" id="1.20.1250.20">
    <property type="entry name" value="MFS general substrate transporter like domains"/>
    <property type="match status" value="1"/>
</dbReference>
<dbReference type="InterPro" id="IPR036259">
    <property type="entry name" value="MFS_trans_sf"/>
</dbReference>
<dbReference type="InterPro" id="IPR011701">
    <property type="entry name" value="MFS"/>
</dbReference>
<comment type="subcellular location">
    <subcellularLocation>
        <location evidence="1">Membrane</location>
        <topology evidence="1">Multi-pass membrane protein</topology>
    </subcellularLocation>
</comment>
<protein>
    <submittedName>
        <fullName evidence="6">MFS general substrate transporter</fullName>
    </submittedName>
</protein>
<name>A0A9P4ITX0_9PEZI</name>
<feature type="signal peptide" evidence="4">
    <location>
        <begin position="1"/>
        <end position="26"/>
    </location>
</feature>
<keyword evidence="3" id="KW-0812">Transmembrane</keyword>
<evidence type="ECO:0000256" key="3">
    <source>
        <dbReference type="SAM" id="Phobius"/>
    </source>
</evidence>
<keyword evidence="7" id="KW-1185">Reference proteome</keyword>
<evidence type="ECO:0000259" key="5">
    <source>
        <dbReference type="PROSITE" id="PS50850"/>
    </source>
</evidence>
<dbReference type="Proteomes" id="UP000799439">
    <property type="component" value="Unassembled WGS sequence"/>
</dbReference>
<dbReference type="InterPro" id="IPR020846">
    <property type="entry name" value="MFS_dom"/>
</dbReference>
<feature type="transmembrane region" description="Helical" evidence="3">
    <location>
        <begin position="48"/>
        <end position="69"/>
    </location>
</feature>
<dbReference type="EMBL" id="ML996092">
    <property type="protein sequence ID" value="KAF2148644.1"/>
    <property type="molecule type" value="Genomic_DNA"/>
</dbReference>
<dbReference type="PROSITE" id="PS50850">
    <property type="entry name" value="MFS"/>
    <property type="match status" value="1"/>
</dbReference>
<dbReference type="AlphaFoldDB" id="A0A9P4ITX0"/>
<dbReference type="GO" id="GO:0016020">
    <property type="term" value="C:membrane"/>
    <property type="evidence" value="ECO:0007669"/>
    <property type="project" value="UniProtKB-SubCell"/>
</dbReference>
<dbReference type="PANTHER" id="PTHR11360">
    <property type="entry name" value="MONOCARBOXYLATE TRANSPORTER"/>
    <property type="match status" value="1"/>
</dbReference>
<keyword evidence="3" id="KW-1133">Transmembrane helix</keyword>
<evidence type="ECO:0000256" key="2">
    <source>
        <dbReference type="ARBA" id="ARBA00006727"/>
    </source>
</evidence>
<evidence type="ECO:0000256" key="4">
    <source>
        <dbReference type="SAM" id="SignalP"/>
    </source>
</evidence>
<keyword evidence="3" id="KW-0472">Membrane</keyword>
<dbReference type="Pfam" id="PF07690">
    <property type="entry name" value="MFS_1"/>
    <property type="match status" value="1"/>
</dbReference>
<comment type="caution">
    <text evidence="6">The sequence shown here is derived from an EMBL/GenBank/DDBJ whole genome shotgun (WGS) entry which is preliminary data.</text>
</comment>
<evidence type="ECO:0000313" key="6">
    <source>
        <dbReference type="EMBL" id="KAF2148644.1"/>
    </source>
</evidence>
<feature type="transmembrane region" description="Helical" evidence="3">
    <location>
        <begin position="81"/>
        <end position="105"/>
    </location>
</feature>
<accession>A0A9P4ITX0</accession>
<feature type="transmembrane region" description="Helical" evidence="3">
    <location>
        <begin position="211"/>
        <end position="235"/>
    </location>
</feature>
<proteinExistence type="inferred from homology"/>
<feature type="transmembrane region" description="Helical" evidence="3">
    <location>
        <begin position="111"/>
        <end position="131"/>
    </location>
</feature>
<dbReference type="InterPro" id="IPR050327">
    <property type="entry name" value="Proton-linked_MCT"/>
</dbReference>
<feature type="transmembrane region" description="Helical" evidence="3">
    <location>
        <begin position="312"/>
        <end position="333"/>
    </location>
</feature>
<feature type="domain" description="Major facilitator superfamily (MFS) profile" evidence="5">
    <location>
        <begin position="5"/>
        <end position="367"/>
    </location>
</feature>
<evidence type="ECO:0000313" key="7">
    <source>
        <dbReference type="Proteomes" id="UP000799439"/>
    </source>
</evidence>
<sequence length="367" mass="39297">NGGVAAWLQVLACLLIAMNNWGLAASFGIFEAYFQLPTSKPNLIGHSASSISWIGTTQSAVTLILGCLSGPLFDRGHACRILLVTSLSMTVVLFSVSWCHTYLQLFVVQGFLQGVCSGFLYVPAIALIPQWFSTHRGLAVGIVSAGGPIGGIIYPLVLRRLLLIDAMSFAWATRIVALVSLSTLFIANLIFKPLIVTNRALKRTAASKEIVTLPFALLVAAFFFLFCGVMTPYILSPTYSFNVIKVYAAKSEAFNTVAVLNTGNFFGRILFSSLSDFGIPVKHILGGVNLMLIALAFIWIKITTRAPFTAFLFFYGFFSGGIGALPAACLLDYCPTLDIFASMLGIVFMSAGIGILIGTPTAAAIAE</sequence>
<dbReference type="GO" id="GO:0022857">
    <property type="term" value="F:transmembrane transporter activity"/>
    <property type="evidence" value="ECO:0007669"/>
    <property type="project" value="InterPro"/>
</dbReference>
<feature type="chain" id="PRO_5040456277" evidence="4">
    <location>
        <begin position="27"/>
        <end position="367"/>
    </location>
</feature>
<keyword evidence="4" id="KW-0732">Signal</keyword>
<evidence type="ECO:0000256" key="1">
    <source>
        <dbReference type="ARBA" id="ARBA00004141"/>
    </source>
</evidence>
<feature type="transmembrane region" description="Helical" evidence="3">
    <location>
        <begin position="339"/>
        <end position="366"/>
    </location>
</feature>
<dbReference type="SUPFAM" id="SSF103473">
    <property type="entry name" value="MFS general substrate transporter"/>
    <property type="match status" value="1"/>
</dbReference>
<reference evidence="6" key="1">
    <citation type="journal article" date="2020" name="Stud. Mycol.">
        <title>101 Dothideomycetes genomes: a test case for predicting lifestyles and emergence of pathogens.</title>
        <authorList>
            <person name="Haridas S."/>
            <person name="Albert R."/>
            <person name="Binder M."/>
            <person name="Bloem J."/>
            <person name="Labutti K."/>
            <person name="Salamov A."/>
            <person name="Andreopoulos B."/>
            <person name="Baker S."/>
            <person name="Barry K."/>
            <person name="Bills G."/>
            <person name="Bluhm B."/>
            <person name="Cannon C."/>
            <person name="Castanera R."/>
            <person name="Culley D."/>
            <person name="Daum C."/>
            <person name="Ezra D."/>
            <person name="Gonzalez J."/>
            <person name="Henrissat B."/>
            <person name="Kuo A."/>
            <person name="Liang C."/>
            <person name="Lipzen A."/>
            <person name="Lutzoni F."/>
            <person name="Magnuson J."/>
            <person name="Mondo S."/>
            <person name="Nolan M."/>
            <person name="Ohm R."/>
            <person name="Pangilinan J."/>
            <person name="Park H.-J."/>
            <person name="Ramirez L."/>
            <person name="Alfaro M."/>
            <person name="Sun H."/>
            <person name="Tritt A."/>
            <person name="Yoshinaga Y."/>
            <person name="Zwiers L.-H."/>
            <person name="Turgeon B."/>
            <person name="Goodwin S."/>
            <person name="Spatafora J."/>
            <person name="Crous P."/>
            <person name="Grigoriev I."/>
        </authorList>
    </citation>
    <scope>NUCLEOTIDE SEQUENCE</scope>
    <source>
        <strain evidence="6">CBS 260.36</strain>
    </source>
</reference>
<feature type="non-terminal residue" evidence="6">
    <location>
        <position position="1"/>
    </location>
</feature>
<organism evidence="6 7">
    <name type="scientific">Myriangium duriaei CBS 260.36</name>
    <dbReference type="NCBI Taxonomy" id="1168546"/>
    <lineage>
        <taxon>Eukaryota</taxon>
        <taxon>Fungi</taxon>
        <taxon>Dikarya</taxon>
        <taxon>Ascomycota</taxon>
        <taxon>Pezizomycotina</taxon>
        <taxon>Dothideomycetes</taxon>
        <taxon>Dothideomycetidae</taxon>
        <taxon>Myriangiales</taxon>
        <taxon>Myriangiaceae</taxon>
        <taxon>Myriangium</taxon>
    </lineage>
</organism>
<gene>
    <name evidence="6" type="ORF">K461DRAFT_217944</name>
</gene>